<keyword evidence="6" id="KW-0206">Cytoskeleton</keyword>
<dbReference type="PANTHER" id="PTHR18905">
    <property type="entry name" value="NINEIN"/>
    <property type="match status" value="1"/>
</dbReference>
<feature type="coiled-coil region" evidence="7">
    <location>
        <begin position="691"/>
        <end position="786"/>
    </location>
</feature>
<keyword evidence="3" id="KW-0597">Phosphoprotein</keyword>
<dbReference type="GO" id="GO:0005509">
    <property type="term" value="F:calcium ion binding"/>
    <property type="evidence" value="ECO:0007669"/>
    <property type="project" value="InterPro"/>
</dbReference>
<evidence type="ECO:0000256" key="6">
    <source>
        <dbReference type="ARBA" id="ARBA00023212"/>
    </source>
</evidence>
<evidence type="ECO:0000256" key="5">
    <source>
        <dbReference type="ARBA" id="ARBA00022837"/>
    </source>
</evidence>
<evidence type="ECO:0000256" key="8">
    <source>
        <dbReference type="SAM" id="MobiDB-lite"/>
    </source>
</evidence>
<dbReference type="GO" id="GO:0034454">
    <property type="term" value="P:microtubule anchoring at centrosome"/>
    <property type="evidence" value="ECO:0007669"/>
    <property type="project" value="TreeGrafter"/>
</dbReference>
<keyword evidence="5" id="KW-0106">Calcium</keyword>
<evidence type="ECO:0000256" key="4">
    <source>
        <dbReference type="ARBA" id="ARBA00022723"/>
    </source>
</evidence>
<feature type="region of interest" description="Disordered" evidence="8">
    <location>
        <begin position="566"/>
        <end position="600"/>
    </location>
</feature>
<reference evidence="10 11" key="1">
    <citation type="journal article" date="2019" name="Mol. Ecol. Resour.">
        <title>Chromosome-level genome assembly of Triplophysa tibetana, a fish adapted to the harsh high-altitude environment of the Tibetan Plateau.</title>
        <authorList>
            <person name="Yang X."/>
            <person name="Liu H."/>
            <person name="Ma Z."/>
            <person name="Zou Y."/>
            <person name="Zou M."/>
            <person name="Mao Y."/>
            <person name="Li X."/>
            <person name="Wang H."/>
            <person name="Chen T."/>
            <person name="Wang W."/>
            <person name="Yang R."/>
        </authorList>
    </citation>
    <scope>NUCLEOTIDE SEQUENCE [LARGE SCALE GENOMIC DNA]</scope>
    <source>
        <strain evidence="10">TTIB1903HZAU</strain>
        <tissue evidence="10">Muscle</tissue>
    </source>
</reference>
<dbReference type="Gene3D" id="1.10.238.10">
    <property type="entry name" value="EF-hand"/>
    <property type="match status" value="1"/>
</dbReference>
<feature type="coiled-coil region" evidence="7">
    <location>
        <begin position="602"/>
        <end position="640"/>
    </location>
</feature>
<evidence type="ECO:0000256" key="1">
    <source>
        <dbReference type="ARBA" id="ARBA00004300"/>
    </source>
</evidence>
<evidence type="ECO:0000313" key="10">
    <source>
        <dbReference type="EMBL" id="KAA0718194.1"/>
    </source>
</evidence>
<organism evidence="10 11">
    <name type="scientific">Triplophysa tibetana</name>
    <dbReference type="NCBI Taxonomy" id="1572043"/>
    <lineage>
        <taxon>Eukaryota</taxon>
        <taxon>Metazoa</taxon>
        <taxon>Chordata</taxon>
        <taxon>Craniata</taxon>
        <taxon>Vertebrata</taxon>
        <taxon>Euteleostomi</taxon>
        <taxon>Actinopterygii</taxon>
        <taxon>Neopterygii</taxon>
        <taxon>Teleostei</taxon>
        <taxon>Ostariophysi</taxon>
        <taxon>Cypriniformes</taxon>
        <taxon>Nemacheilidae</taxon>
        <taxon>Triplophysa</taxon>
    </lineage>
</organism>
<dbReference type="GO" id="GO:0005814">
    <property type="term" value="C:centriole"/>
    <property type="evidence" value="ECO:0007669"/>
    <property type="project" value="TreeGrafter"/>
</dbReference>
<dbReference type="GO" id="GO:0000242">
    <property type="term" value="C:pericentriolar material"/>
    <property type="evidence" value="ECO:0007669"/>
    <property type="project" value="TreeGrafter"/>
</dbReference>
<evidence type="ECO:0000256" key="7">
    <source>
        <dbReference type="SAM" id="Coils"/>
    </source>
</evidence>
<dbReference type="GO" id="GO:0090222">
    <property type="term" value="P:centrosome-templated microtubule nucleation"/>
    <property type="evidence" value="ECO:0007669"/>
    <property type="project" value="TreeGrafter"/>
</dbReference>
<dbReference type="SUPFAM" id="SSF47473">
    <property type="entry name" value="EF-hand"/>
    <property type="match status" value="1"/>
</dbReference>
<feature type="coiled-coil region" evidence="7">
    <location>
        <begin position="881"/>
        <end position="1038"/>
    </location>
</feature>
<dbReference type="InterPro" id="IPR011992">
    <property type="entry name" value="EF-hand-dom_pair"/>
</dbReference>
<name>A0A5A9P6V2_9TELE</name>
<accession>A0A5A9P6V2</accession>
<feature type="coiled-coil region" evidence="7">
    <location>
        <begin position="1671"/>
        <end position="1705"/>
    </location>
</feature>
<feature type="coiled-coil region" evidence="7">
    <location>
        <begin position="1407"/>
        <end position="1448"/>
    </location>
</feature>
<dbReference type="PROSITE" id="PS00018">
    <property type="entry name" value="EF_HAND_1"/>
    <property type="match status" value="2"/>
</dbReference>
<comment type="caution">
    <text evidence="10">The sequence shown here is derived from an EMBL/GenBank/DDBJ whole genome shotgun (WGS) entry which is preliminary data.</text>
</comment>
<evidence type="ECO:0000259" key="9">
    <source>
        <dbReference type="PROSITE" id="PS50222"/>
    </source>
</evidence>
<comment type="subcellular location">
    <subcellularLocation>
        <location evidence="1">Cytoplasm</location>
        <location evidence="1">Cytoskeleton</location>
        <location evidence="1">Microtubule organizing center</location>
        <location evidence="1">Centrosome</location>
    </subcellularLocation>
</comment>
<evidence type="ECO:0000313" key="11">
    <source>
        <dbReference type="Proteomes" id="UP000324632"/>
    </source>
</evidence>
<dbReference type="Gene3D" id="1.10.287.1490">
    <property type="match status" value="1"/>
</dbReference>
<keyword evidence="2" id="KW-0963">Cytoplasm</keyword>
<dbReference type="GO" id="GO:0097539">
    <property type="term" value="C:ciliary transition fiber"/>
    <property type="evidence" value="ECO:0007669"/>
    <property type="project" value="TreeGrafter"/>
</dbReference>
<evidence type="ECO:0000256" key="3">
    <source>
        <dbReference type="ARBA" id="ARBA00022553"/>
    </source>
</evidence>
<evidence type="ECO:0000256" key="2">
    <source>
        <dbReference type="ARBA" id="ARBA00022490"/>
    </source>
</evidence>
<sequence length="1731" mass="202970">MDGARDQYEERLKDVFESFDGSGSGSLCSEELTHLCRALQLEENTLNALLHALLHDQLSARVDFEQFKDALILVLSSSNTEDPQECPEQPEFGLIKQGCFAFRNSDQCIKSKTAGAQGVKKGRDQLLNYDKTIGTHQHSAYLRRIFGRMLVTKQFLDPIDYHSRNKNNAFFQITLCNNIIPRFVKGSKRYGQVWCVTELMRFHTVSLCSCELLCASPATRTTLWTSLRVLVVNRDFICVSVCVFILQNIFFCVKSHTDSYRYASTYAFYNFLLPLYMKFDESGRRISCALSGTIGLRLFSVLDDGSGHVPVETLLYRWMEEGVDNSAEILRALDFNSEDKVNLSELTVALENELLNTKNSIHQAALVSFKAEIRHLLECVDMERREKERIRLDLDKVEKLKSQLASEVDDHHAAIERNNELNLRKLEQEYKDGMSALRAELSKEVELVQQQANQQQEELEKEMSKMKEEENFLREHLTLTIKENGRLEAELIDSMEKLVEGENQINKLQKNLDGVLKERFGDLDPDSAEFFQQENRLRQLRMNYEEQCRELQDRIDELEAHLKEYQTLGHTPSTRPGQSLSEELATTSPDPERDGKRVSRTIRRSTQRLQEEKKMQERLAEQWEQEREFLQKRHEEVLRAHVEETQQWKEQECIELERRLKEEWERERLELVKSSKETLQVMLEEKESKLREKWLQEKRELEEVRKETLQAVLEERTERERRFREKWDEEHALLEKEHYEALLQRLEEERECLHAQQEETERTMEKERLQLEREEQERRWQKVLKEEQSRMEETHRESMLELSAKHFCSNEISLCLNHGINLIEFLILIENFLLEVKFRRHVCLLFLLKLIELETQFSQRLKEVEVHFCDQEAVSERFQLDQELLRQVQDLEREEVKMKSQQLELTHARDIKTLTDKNVQLQAELESVISAAQSKEIELSRQLNELDDHLQERMEAKDLMLAQAEHKAAEPEPMLQQAVDDFIQKRVELRKSLSTLESERGEGLSEIMELKCRIQESEELLCQAVEVLRNERLELEEKLKPSISLLMAKEDERVALLAEKDTLASNVVHKEPVHESNQNDTEEDFIDHKDTAVVESANMSNITKAQDEADGVVADSDLTKLENTTDKTTKIQKDFERGLCSNEILDLQEMTRGGESRVLEGKMHVAQDFHKQQMSLLEESTRLREDNCKLKELLNELEKHEEIQQWDSDCSDSSDDSVFELNTQLKEKISAMANQEFFNMQILKNQNSRLRQVLVDLQGKTLRIHIQMQERRKEVCRLAKENLILRHRISTVREEDLRENQENLRLQHMKQGKRAAQALRRQLFQLFDRDDFKRYKNTQKILCGQFIQKCFSKCINCIFLCSDENRERYLEECLKANSFEELLTIVVFFPTIVVIFYLWGMSLESSLQTLTQQNAHLKSDLRITQQERDALKQEVISLHKQMQSANEKVSRWDKTFCRLSWMRTIEHLFFTLSGLMEVEHASLMDENQRLKRQTSEMNSELKRAREQICQLEALSLKLRALVKGADQEKTALRRELDALHSQLISTRKKVIKKSHTKRYTNLLCTILSGLQSYLHLLYSCQGNREDSTIATAQTSPCSNGIVDLNGVSLRLWVCSSDHILAYDEREVALLHMEDRMREVEVTLRNLKLLLQEKVSQLKEQLTRNGEADVLIKDLYMENAQLLKALEKTEQRQKVAEKKNFLLEEKISSLNKIVRDLGPSPLTPTPYHFARS</sequence>
<protein>
    <submittedName>
        <fullName evidence="10">Ninein</fullName>
    </submittedName>
</protein>
<dbReference type="InterPro" id="IPR018247">
    <property type="entry name" value="EF_Hand_1_Ca_BS"/>
</dbReference>
<dbReference type="EMBL" id="SOYY01000008">
    <property type="protein sequence ID" value="KAA0718194.1"/>
    <property type="molecule type" value="Genomic_DNA"/>
</dbReference>
<feature type="coiled-coil region" evidence="7">
    <location>
        <begin position="1480"/>
        <end position="1542"/>
    </location>
</feature>
<dbReference type="PROSITE" id="PS50222">
    <property type="entry name" value="EF_HAND_2"/>
    <property type="match status" value="1"/>
</dbReference>
<gene>
    <name evidence="10" type="ORF">E1301_Tti001212</name>
</gene>
<dbReference type="InterPro" id="IPR002048">
    <property type="entry name" value="EF_hand_dom"/>
</dbReference>
<feature type="domain" description="EF-hand" evidence="9">
    <location>
        <begin position="7"/>
        <end position="42"/>
    </location>
</feature>
<dbReference type="Proteomes" id="UP000324632">
    <property type="component" value="Chromosome 8"/>
</dbReference>
<keyword evidence="4" id="KW-0479">Metal-binding</keyword>
<dbReference type="PANTHER" id="PTHR18905:SF11">
    <property type="entry name" value="NINEIN"/>
    <property type="match status" value="1"/>
</dbReference>
<keyword evidence="7" id="KW-0175">Coiled coil</keyword>
<proteinExistence type="predicted"/>
<feature type="coiled-coil region" evidence="7">
    <location>
        <begin position="380"/>
        <end position="407"/>
    </location>
</feature>
<dbReference type="GO" id="GO:0097431">
    <property type="term" value="C:mitotic spindle pole"/>
    <property type="evidence" value="ECO:0007669"/>
    <property type="project" value="TreeGrafter"/>
</dbReference>
<keyword evidence="11" id="KW-1185">Reference proteome</keyword>
<feature type="compositionally biased region" description="Polar residues" evidence="8">
    <location>
        <begin position="568"/>
        <end position="589"/>
    </location>
</feature>
<dbReference type="GO" id="GO:0051642">
    <property type="term" value="P:centrosome localization"/>
    <property type="evidence" value="ECO:0007669"/>
    <property type="project" value="TreeGrafter"/>
</dbReference>